<name>A0ABS6BMC5_9SPHN</name>
<comment type="caution">
    <text evidence="2">The sequence shown here is derived from an EMBL/GenBank/DDBJ whole genome shotgun (WGS) entry which is preliminary data.</text>
</comment>
<accession>A0ABS6BMC5</accession>
<dbReference type="RefSeq" id="WP_216324549.1">
    <property type="nucleotide sequence ID" value="NZ_JAHKRT010000005.1"/>
</dbReference>
<dbReference type="EMBL" id="JAHKRT010000005">
    <property type="protein sequence ID" value="MBU3078399.1"/>
    <property type="molecule type" value="Genomic_DNA"/>
</dbReference>
<dbReference type="Proteomes" id="UP000776276">
    <property type="component" value="Unassembled WGS sequence"/>
</dbReference>
<gene>
    <name evidence="2" type="ORF">KOF26_11015</name>
</gene>
<keyword evidence="3" id="KW-1185">Reference proteome</keyword>
<evidence type="ECO:0000313" key="2">
    <source>
        <dbReference type="EMBL" id="MBU3078399.1"/>
    </source>
</evidence>
<reference evidence="2 3" key="1">
    <citation type="submission" date="2021-06" db="EMBL/GenBank/DDBJ databases">
        <title>Sphingomonas sp. XMGL2, whole genome shotgun sequencing project.</title>
        <authorList>
            <person name="Zhao G."/>
            <person name="Shen L."/>
        </authorList>
    </citation>
    <scope>NUCLEOTIDE SEQUENCE [LARGE SCALE GENOMIC DNA]</scope>
    <source>
        <strain evidence="2 3">XMGL2</strain>
    </source>
</reference>
<proteinExistence type="predicted"/>
<evidence type="ECO:0000256" key="1">
    <source>
        <dbReference type="SAM" id="MobiDB-lite"/>
    </source>
</evidence>
<organism evidence="2 3">
    <name type="scientific">Sphingomonas quercus</name>
    <dbReference type="NCBI Taxonomy" id="2842451"/>
    <lineage>
        <taxon>Bacteria</taxon>
        <taxon>Pseudomonadati</taxon>
        <taxon>Pseudomonadota</taxon>
        <taxon>Alphaproteobacteria</taxon>
        <taxon>Sphingomonadales</taxon>
        <taxon>Sphingomonadaceae</taxon>
        <taxon>Sphingomonas</taxon>
    </lineage>
</organism>
<protein>
    <submittedName>
        <fullName evidence="2">Uncharacterized protein</fullName>
    </submittedName>
</protein>
<sequence>MGVDIIPSDCAAGRHKPRGRPPADASGVTRGICRYCGISIMRTLATRSWYPSGLFGGRPDQASPSARS</sequence>
<feature type="region of interest" description="Disordered" evidence="1">
    <location>
        <begin position="1"/>
        <end position="26"/>
    </location>
</feature>
<evidence type="ECO:0000313" key="3">
    <source>
        <dbReference type="Proteomes" id="UP000776276"/>
    </source>
</evidence>